<dbReference type="InterPro" id="IPR023213">
    <property type="entry name" value="CAT-like_dom_sf"/>
</dbReference>
<dbReference type="Pfam" id="PF00668">
    <property type="entry name" value="Condensation"/>
    <property type="match status" value="1"/>
</dbReference>
<sequence length="514" mass="56638">MRELGDPEACQNPALQQTNSYGVHISAPQWQPLPGKVWEWRMSAPKELVEPGAPVSPVPPLYIQVQHLRREAERLREGSSDSNVWEAMAIRFAGALDKEALGQAWQVFLSRHDGLRSWFEVPEPAQGGPSDVLRHEVDLDAISWELAEGPEFATGDEAREYFVSQFNARTSPLRWPALYFAAIEHETGFTAIFAEDHCYCDGYSNLVAILEITALYEAAVSGRDAQLPPAGSVLQAAREERERLAPLTLQSPEIQKWAAYLAEFDEEAHRFPLDLGADPDRPSGGPWDFDLLTGAETEVLKQRCKESGGGLAAGLYAALAVTNYELAGRRKFDEFRTVSNRQKGHDASHGWFVGVVPIAFSVEGASSFTDLVSRAQQAIDASAPLASVPVERFFELLADTGFDPAAAGAETKTLPSMVSYFDMRTIAHPVSSKASTYSKVVHPSRTYTRSAQYVWFWRYHDVLNADVFSLANPTAQAALRRYYTHVGDVLRSVVENGDYTLAGSLSAEAAPQTV</sequence>
<keyword evidence="3" id="KW-1185">Reference proteome</keyword>
<feature type="domain" description="Condensation" evidence="1">
    <location>
        <begin position="86"/>
        <end position="397"/>
    </location>
</feature>
<dbReference type="Gene3D" id="3.30.559.10">
    <property type="entry name" value="Chloramphenicol acetyltransferase-like domain"/>
    <property type="match status" value="1"/>
</dbReference>
<reference evidence="2 3" key="1">
    <citation type="journal article" date="2010" name="Stand. Genomic Sci.">
        <title>Complete genome sequence of Segniliparus rotundus type strain (CDC 1076).</title>
        <authorList>
            <person name="Sikorski J."/>
            <person name="Lapidus A."/>
            <person name="Copeland A."/>
            <person name="Misra M."/>
            <person name="Glavina Del Rio T."/>
            <person name="Nolan M."/>
            <person name="Lucas S."/>
            <person name="Chen F."/>
            <person name="Tice H."/>
            <person name="Cheng J.F."/>
            <person name="Jando M."/>
            <person name="Schneider S."/>
            <person name="Bruce D."/>
            <person name="Goodwin L."/>
            <person name="Pitluck S."/>
            <person name="Liolios K."/>
            <person name="Mikhailova N."/>
            <person name="Pati A."/>
            <person name="Ivanova N."/>
            <person name="Mavromatis K."/>
            <person name="Chen A."/>
            <person name="Palaniappan K."/>
            <person name="Chertkov O."/>
            <person name="Land M."/>
            <person name="Hauser L."/>
            <person name="Chang Y.J."/>
            <person name="Jeffries C.D."/>
            <person name="Brettin T."/>
            <person name="Detter J.C."/>
            <person name="Han C."/>
            <person name="Rohde M."/>
            <person name="Goker M."/>
            <person name="Bristow J."/>
            <person name="Eisen J.A."/>
            <person name="Markowitz V."/>
            <person name="Hugenholtz P."/>
            <person name="Kyrpides N.C."/>
            <person name="Klenk H.P."/>
        </authorList>
    </citation>
    <scope>NUCLEOTIDE SEQUENCE [LARGE SCALE GENOMIC DNA]</scope>
    <source>
        <strain evidence="3">ATCC BAA-972 / CDC 1076 / CIP 108378 / DSM 44985 / JCM 13578</strain>
    </source>
</reference>
<dbReference type="RefSeq" id="WP_013137591.1">
    <property type="nucleotide sequence ID" value="NC_014168.1"/>
</dbReference>
<dbReference type="STRING" id="640132.Srot_0653"/>
<dbReference type="Proteomes" id="UP000002247">
    <property type="component" value="Chromosome"/>
</dbReference>
<dbReference type="SUPFAM" id="SSF52777">
    <property type="entry name" value="CoA-dependent acyltransferases"/>
    <property type="match status" value="2"/>
</dbReference>
<evidence type="ECO:0000313" key="3">
    <source>
        <dbReference type="Proteomes" id="UP000002247"/>
    </source>
</evidence>
<dbReference type="AlphaFoldDB" id="D6ZCU3"/>
<accession>D6ZCU3</accession>
<protein>
    <submittedName>
        <fullName evidence="2">Condensation domain protein</fullName>
    </submittedName>
</protein>
<dbReference type="InterPro" id="IPR001242">
    <property type="entry name" value="Condensation_dom"/>
</dbReference>
<dbReference type="KEGG" id="srt:Srot_0653"/>
<dbReference type="eggNOG" id="COG1020">
    <property type="taxonomic scope" value="Bacteria"/>
</dbReference>
<dbReference type="HOGENOM" id="CLU_034647_0_0_11"/>
<organism evidence="2 3">
    <name type="scientific">Segniliparus rotundus (strain ATCC BAA-972 / CDC 1076 / CIP 108378 / DSM 44985 / JCM 13578)</name>
    <dbReference type="NCBI Taxonomy" id="640132"/>
    <lineage>
        <taxon>Bacteria</taxon>
        <taxon>Bacillati</taxon>
        <taxon>Actinomycetota</taxon>
        <taxon>Actinomycetes</taxon>
        <taxon>Mycobacteriales</taxon>
        <taxon>Segniliparaceae</taxon>
        <taxon>Segniliparus</taxon>
    </lineage>
</organism>
<dbReference type="GO" id="GO:0008610">
    <property type="term" value="P:lipid biosynthetic process"/>
    <property type="evidence" value="ECO:0007669"/>
    <property type="project" value="UniProtKB-ARBA"/>
</dbReference>
<proteinExistence type="predicted"/>
<dbReference type="OrthoDB" id="9123229at2"/>
<evidence type="ECO:0000313" key="2">
    <source>
        <dbReference type="EMBL" id="ADG97135.1"/>
    </source>
</evidence>
<gene>
    <name evidence="2" type="ordered locus">Srot_0653</name>
</gene>
<evidence type="ECO:0000259" key="1">
    <source>
        <dbReference type="Pfam" id="PF00668"/>
    </source>
</evidence>
<name>D6ZCU3_SEGRD</name>
<dbReference type="Gene3D" id="3.30.559.30">
    <property type="entry name" value="Nonribosomal peptide synthetase, condensation domain"/>
    <property type="match status" value="1"/>
</dbReference>
<dbReference type="GO" id="GO:0003824">
    <property type="term" value="F:catalytic activity"/>
    <property type="evidence" value="ECO:0007669"/>
    <property type="project" value="InterPro"/>
</dbReference>
<dbReference type="EMBL" id="CP001958">
    <property type="protein sequence ID" value="ADG97135.1"/>
    <property type="molecule type" value="Genomic_DNA"/>
</dbReference>